<evidence type="ECO:0000256" key="1">
    <source>
        <dbReference type="SAM" id="Coils"/>
    </source>
</evidence>
<dbReference type="AlphaFoldDB" id="A0AAE0GH31"/>
<proteinExistence type="predicted"/>
<protein>
    <submittedName>
        <fullName evidence="2">Uncharacterized protein</fullName>
    </submittedName>
</protein>
<evidence type="ECO:0000313" key="2">
    <source>
        <dbReference type="EMBL" id="KAK3277918.1"/>
    </source>
</evidence>
<dbReference type="EMBL" id="LGRX02005765">
    <property type="protein sequence ID" value="KAK3277918.1"/>
    <property type="molecule type" value="Genomic_DNA"/>
</dbReference>
<reference evidence="2 3" key="1">
    <citation type="journal article" date="2015" name="Genome Biol. Evol.">
        <title>Comparative Genomics of a Bacterivorous Green Alga Reveals Evolutionary Causalities and Consequences of Phago-Mixotrophic Mode of Nutrition.</title>
        <authorList>
            <person name="Burns J.A."/>
            <person name="Paasch A."/>
            <person name="Narechania A."/>
            <person name="Kim E."/>
        </authorList>
    </citation>
    <scope>NUCLEOTIDE SEQUENCE [LARGE SCALE GENOMIC DNA]</scope>
    <source>
        <strain evidence="2 3">PLY_AMNH</strain>
    </source>
</reference>
<evidence type="ECO:0000313" key="3">
    <source>
        <dbReference type="Proteomes" id="UP001190700"/>
    </source>
</evidence>
<gene>
    <name evidence="2" type="ORF">CYMTET_14109</name>
</gene>
<keyword evidence="1" id="KW-0175">Coiled coil</keyword>
<sequence>MLFSTSWQRSPLKRCNIFQRELCSAEPRSSKNCIRLPSRESSALKLQNPSIESGRGKFHCKVSPFDVHGAEYSSNDPHNNIHDKLNGASTTNGARDVGQEAATPFDLEVGTPTLNLEEGLFTSSRAISLDEVLAAIRQLEKREQSVRDQNEEILKRLREAAKSLATHEGPEILKEVHELERAFSSYDHPTDVESETVENSSEHPGVLCNTRSGVSFDEANKTVTVSMQTSVSCAGDECSLELLQMDDFAAVASQVLAKSASKLARKTGHQLRGVDEDHSEIHASYLDVLKHGTIISAKPTEHESEYGHPSYSVVLRHPDTGRELEAIFKPAVEGDGDGWHRPVMEWVAYELNRMLGMVSLPLVQALVGCSAS</sequence>
<organism evidence="2 3">
    <name type="scientific">Cymbomonas tetramitiformis</name>
    <dbReference type="NCBI Taxonomy" id="36881"/>
    <lineage>
        <taxon>Eukaryota</taxon>
        <taxon>Viridiplantae</taxon>
        <taxon>Chlorophyta</taxon>
        <taxon>Pyramimonadophyceae</taxon>
        <taxon>Pyramimonadales</taxon>
        <taxon>Pyramimonadaceae</taxon>
        <taxon>Cymbomonas</taxon>
    </lineage>
</organism>
<accession>A0AAE0GH31</accession>
<name>A0AAE0GH31_9CHLO</name>
<comment type="caution">
    <text evidence="2">The sequence shown here is derived from an EMBL/GenBank/DDBJ whole genome shotgun (WGS) entry which is preliminary data.</text>
</comment>
<keyword evidence="3" id="KW-1185">Reference proteome</keyword>
<feature type="coiled-coil region" evidence="1">
    <location>
        <begin position="129"/>
        <end position="156"/>
    </location>
</feature>
<dbReference type="Proteomes" id="UP001190700">
    <property type="component" value="Unassembled WGS sequence"/>
</dbReference>